<dbReference type="InterPro" id="IPR050592">
    <property type="entry name" value="GDSL_lipolytic_enzyme"/>
</dbReference>
<dbReference type="Gene3D" id="2.40.128.130">
    <property type="entry name" value="Autotransporter beta-domain"/>
    <property type="match status" value="1"/>
</dbReference>
<dbReference type="AlphaFoldDB" id="A0A7W4Q8I7"/>
<evidence type="ECO:0000256" key="3">
    <source>
        <dbReference type="PIRSR" id="PIRSR037375-1"/>
    </source>
</evidence>
<dbReference type="RefSeq" id="WP_183087396.1">
    <property type="nucleotide sequence ID" value="NZ_JACJUD010000001.1"/>
</dbReference>
<comment type="caution">
    <text evidence="6">The sequence shown here is derived from an EMBL/GenBank/DDBJ whole genome shotgun (WGS) entry which is preliminary data.</text>
</comment>
<dbReference type="NCBIfam" id="TIGR01414">
    <property type="entry name" value="autotrans_barl"/>
    <property type="match status" value="1"/>
</dbReference>
<proteinExistence type="inferred from homology"/>
<dbReference type="PANTHER" id="PTHR45642">
    <property type="entry name" value="GDSL ESTERASE/LIPASE EXL3"/>
    <property type="match status" value="1"/>
</dbReference>
<gene>
    <name evidence="6" type="ORF">H3H51_02305</name>
</gene>
<dbReference type="EMBL" id="JACJUD010000001">
    <property type="protein sequence ID" value="MBB2493832.1"/>
    <property type="molecule type" value="Genomic_DNA"/>
</dbReference>
<dbReference type="InterPro" id="IPR008265">
    <property type="entry name" value="Lipase_GDSL_AS"/>
</dbReference>
<evidence type="ECO:0000313" key="7">
    <source>
        <dbReference type="Proteomes" id="UP000542720"/>
    </source>
</evidence>
<dbReference type="GO" id="GO:0016298">
    <property type="term" value="F:lipase activity"/>
    <property type="evidence" value="ECO:0007669"/>
    <property type="project" value="InterPro"/>
</dbReference>
<dbReference type="InterPro" id="IPR036514">
    <property type="entry name" value="SGNH_hydro_sf"/>
</dbReference>
<feature type="chain" id="PRO_5030593656" evidence="4">
    <location>
        <begin position="24"/>
        <end position="636"/>
    </location>
</feature>
<dbReference type="InterPro" id="IPR048099">
    <property type="entry name" value="Esterase_EstP/EstA"/>
</dbReference>
<dbReference type="InterPro" id="IPR005546">
    <property type="entry name" value="Autotransporte_beta"/>
</dbReference>
<feature type="active site" description="Nucleophile" evidence="3">
    <location>
        <position position="37"/>
    </location>
</feature>
<dbReference type="PROSITE" id="PS51208">
    <property type="entry name" value="AUTOTRANSPORTER"/>
    <property type="match status" value="1"/>
</dbReference>
<evidence type="ECO:0000313" key="6">
    <source>
        <dbReference type="EMBL" id="MBB2493832.1"/>
    </source>
</evidence>
<name>A0A7W4Q8I7_9GAMM</name>
<organism evidence="6 7">
    <name type="scientific">Aquipseudomonas ullengensis</name>
    <dbReference type="NCBI Taxonomy" id="2759166"/>
    <lineage>
        <taxon>Bacteria</taxon>
        <taxon>Pseudomonadati</taxon>
        <taxon>Pseudomonadota</taxon>
        <taxon>Gammaproteobacteria</taxon>
        <taxon>Pseudomonadales</taxon>
        <taxon>Pseudomonadaceae</taxon>
        <taxon>Aquipseudomonas</taxon>
    </lineage>
</organism>
<feature type="active site" evidence="3">
    <location>
        <position position="306"/>
    </location>
</feature>
<accession>A0A7W4Q8I7</accession>
<dbReference type="CDD" id="cd01847">
    <property type="entry name" value="Triacylglycerol_lipase_like"/>
    <property type="match status" value="1"/>
</dbReference>
<evidence type="ECO:0000256" key="4">
    <source>
        <dbReference type="SAM" id="SignalP"/>
    </source>
</evidence>
<protein>
    <submittedName>
        <fullName evidence="6">Autotransporter domain-containing protein</fullName>
    </submittedName>
</protein>
<dbReference type="InterPro" id="IPR017186">
    <property type="entry name" value="Lipase_autotranspt_EstA"/>
</dbReference>
<dbReference type="InterPro" id="IPR036709">
    <property type="entry name" value="Autotransporte_beta_dom_sf"/>
</dbReference>
<dbReference type="SUPFAM" id="SSF103515">
    <property type="entry name" value="Autotransporter"/>
    <property type="match status" value="1"/>
</dbReference>
<reference evidence="6 7" key="1">
    <citation type="submission" date="2020-08" db="EMBL/GenBank/DDBJ databases">
        <authorList>
            <person name="Kim C.M."/>
        </authorList>
    </citation>
    <scope>NUCLEOTIDE SEQUENCE [LARGE SCALE GENOMIC DNA]</scope>
    <source>
        <strain evidence="6 7">UL070</strain>
    </source>
</reference>
<dbReference type="PROSITE" id="PS01098">
    <property type="entry name" value="LIPASE_GDSL_SER"/>
    <property type="match status" value="1"/>
</dbReference>
<dbReference type="Pfam" id="PF03797">
    <property type="entry name" value="Autotransporter"/>
    <property type="match status" value="1"/>
</dbReference>
<evidence type="ECO:0000256" key="1">
    <source>
        <dbReference type="ARBA" id="ARBA00008668"/>
    </source>
</evidence>
<feature type="signal peptide" evidence="4">
    <location>
        <begin position="1"/>
        <end position="23"/>
    </location>
</feature>
<dbReference type="Pfam" id="PF00657">
    <property type="entry name" value="Lipase_GDSL"/>
    <property type="match status" value="1"/>
</dbReference>
<comment type="similarity">
    <text evidence="1">Belongs to the 'GDSL' lipolytic enzyme family.</text>
</comment>
<dbReference type="GO" id="GO:0019867">
    <property type="term" value="C:outer membrane"/>
    <property type="evidence" value="ECO:0007669"/>
    <property type="project" value="InterPro"/>
</dbReference>
<dbReference type="GO" id="GO:0006629">
    <property type="term" value="P:lipid metabolic process"/>
    <property type="evidence" value="ECO:0007669"/>
    <property type="project" value="InterPro"/>
</dbReference>
<dbReference type="PANTHER" id="PTHR45642:SF139">
    <property type="entry name" value="SGNH HYDROLASE-TYPE ESTERASE DOMAIN-CONTAINING PROTEIN"/>
    <property type="match status" value="1"/>
</dbReference>
<evidence type="ECO:0000259" key="5">
    <source>
        <dbReference type="PROSITE" id="PS51208"/>
    </source>
</evidence>
<dbReference type="PIRSF" id="PIRSF037375">
    <property type="entry name" value="Autotrns_EstA"/>
    <property type="match status" value="1"/>
</dbReference>
<dbReference type="InterPro" id="IPR006315">
    <property type="entry name" value="OM_autotransptr_brl_dom"/>
</dbReference>
<keyword evidence="7" id="KW-1185">Reference proteome</keyword>
<sequence>MKRVLTPLAAACLLASVALPAQAASSPYSTLVVFGDSLSDAGQFNDADGPAGASRRFTNRVGPTYQPGSGEIIGSTAPMMLGRMLGVSEADLGASTSEVNPADGSKDGNNWAVGGYRTDQILNSIIGDNGSSIGGRTRDGYLVERNFQADPNALYYVNGGGNDFLQGLILSTPSAQAAGVRLADSVRALQSAGAKYIVVSLLPNVGTTPALSGNAAAAELIGGFGRDMNASLVSELATIDAEIIPLNTPLMFSEVYQNAAAFGFDASLGEDLIKTCFDGCGSENATWGINSATPDPTKLMFNDSVHPTTAVQQIFADYTYSLLAAPWELSLLPEMAQGTLRAHQDQLRSQWQADWEAWQAVGEWRAFTTVGGQRQSYDVYAADADGDGYNINLGGSYRLDEAWRVGLAAGLYEQSLEAGAADSDYDLNSYIGTVFAQYQQNRWWGELAASAGYLDYDDLKRKLDLGITTRTERGDTDGDMWGFSGRVGYDIAQPGSQWHLSPFLSADYARVEVDGYSEDGQQATALTFGDQKSTSKRLGAGLQGLVDLNQQTRLFGEVAVEREYEDDATEVDMSLNSISSLEYTLNGYTPDDHSARATLGISHKLMTDLSLRASYSYRKVEDADQQGLNLSLSWDL</sequence>
<dbReference type="Proteomes" id="UP000542720">
    <property type="component" value="Unassembled WGS sequence"/>
</dbReference>
<dbReference type="SUPFAM" id="SSF52266">
    <property type="entry name" value="SGNH hydrolase"/>
    <property type="match status" value="1"/>
</dbReference>
<feature type="domain" description="Autotransporter" evidence="5">
    <location>
        <begin position="359"/>
        <end position="636"/>
    </location>
</feature>
<dbReference type="Gene3D" id="3.40.50.1110">
    <property type="entry name" value="SGNH hydrolase"/>
    <property type="match status" value="1"/>
</dbReference>
<feature type="active site" evidence="3">
    <location>
        <position position="303"/>
    </location>
</feature>
<keyword evidence="2 4" id="KW-0732">Signal</keyword>
<evidence type="ECO:0000256" key="2">
    <source>
        <dbReference type="ARBA" id="ARBA00022729"/>
    </source>
</evidence>
<dbReference type="InterPro" id="IPR001087">
    <property type="entry name" value="GDSL"/>
</dbReference>
<dbReference type="SMART" id="SM00869">
    <property type="entry name" value="Autotransporter"/>
    <property type="match status" value="1"/>
</dbReference>
<dbReference type="NCBIfam" id="NF041609">
    <property type="entry name" value="esterase_EstP"/>
    <property type="match status" value="1"/>
</dbReference>